<proteinExistence type="predicted"/>
<dbReference type="AlphaFoldDB" id="A0A2I0T4B5"/>
<accession>A0A2I0T4B5</accession>
<feature type="chain" id="PRO_5014119527" evidence="1">
    <location>
        <begin position="25"/>
        <end position="81"/>
    </location>
</feature>
<reference evidence="3" key="2">
    <citation type="submission" date="2017-12" db="EMBL/GenBank/DDBJ databases">
        <title>Genome sequence of the Bar-tailed Godwit (Limosa lapponica baueri).</title>
        <authorList>
            <person name="Lima N.C.B."/>
            <person name="Parody-Merino A.M."/>
            <person name="Battley P.F."/>
            <person name="Fidler A.E."/>
            <person name="Prosdocimi F."/>
        </authorList>
    </citation>
    <scope>NUCLEOTIDE SEQUENCE [LARGE SCALE GENOMIC DNA]</scope>
</reference>
<dbReference type="Proteomes" id="UP000233556">
    <property type="component" value="Unassembled WGS sequence"/>
</dbReference>
<gene>
    <name evidence="2" type="ORF">llap_21055</name>
</gene>
<feature type="signal peptide" evidence="1">
    <location>
        <begin position="1"/>
        <end position="24"/>
    </location>
</feature>
<dbReference type="EMBL" id="KZ519763">
    <property type="protein sequence ID" value="PKU28641.1"/>
    <property type="molecule type" value="Genomic_DNA"/>
</dbReference>
<reference evidence="3" key="1">
    <citation type="submission" date="2017-11" db="EMBL/GenBank/DDBJ databases">
        <authorList>
            <person name="Lima N.C."/>
            <person name="Parody-Merino A.M."/>
            <person name="Battley P.F."/>
            <person name="Fidler A.E."/>
            <person name="Prosdocimi F."/>
        </authorList>
    </citation>
    <scope>NUCLEOTIDE SEQUENCE [LARGE SCALE GENOMIC DNA]</scope>
</reference>
<organism evidence="2 3">
    <name type="scientific">Limosa lapponica baueri</name>
    <dbReference type="NCBI Taxonomy" id="1758121"/>
    <lineage>
        <taxon>Eukaryota</taxon>
        <taxon>Metazoa</taxon>
        <taxon>Chordata</taxon>
        <taxon>Craniata</taxon>
        <taxon>Vertebrata</taxon>
        <taxon>Euteleostomi</taxon>
        <taxon>Archelosauria</taxon>
        <taxon>Archosauria</taxon>
        <taxon>Dinosauria</taxon>
        <taxon>Saurischia</taxon>
        <taxon>Theropoda</taxon>
        <taxon>Coelurosauria</taxon>
        <taxon>Aves</taxon>
        <taxon>Neognathae</taxon>
        <taxon>Neoaves</taxon>
        <taxon>Charadriiformes</taxon>
        <taxon>Scolopacidae</taxon>
        <taxon>Limosa</taxon>
    </lineage>
</organism>
<name>A0A2I0T4B5_LIMLA</name>
<keyword evidence="1" id="KW-0732">Signal</keyword>
<sequence length="81" mass="9041">MSMGLGNHFSWIVMTINCVPAGEAVPEDEQISSKDQKNLEPCDNTPIIDNITPVVASISTEEKQKYDEEIASLYRQLDDKV</sequence>
<keyword evidence="3" id="KW-1185">Reference proteome</keyword>
<evidence type="ECO:0000313" key="2">
    <source>
        <dbReference type="EMBL" id="PKU28641.1"/>
    </source>
</evidence>
<evidence type="ECO:0000256" key="1">
    <source>
        <dbReference type="SAM" id="SignalP"/>
    </source>
</evidence>
<protein>
    <submittedName>
        <fullName evidence="2">Uncharacterized protein</fullName>
    </submittedName>
</protein>
<evidence type="ECO:0000313" key="3">
    <source>
        <dbReference type="Proteomes" id="UP000233556"/>
    </source>
</evidence>